<name>A0ABP0INJ8_9DINO</name>
<organism evidence="2 3">
    <name type="scientific">Durusdinium trenchii</name>
    <dbReference type="NCBI Taxonomy" id="1381693"/>
    <lineage>
        <taxon>Eukaryota</taxon>
        <taxon>Sar</taxon>
        <taxon>Alveolata</taxon>
        <taxon>Dinophyceae</taxon>
        <taxon>Suessiales</taxon>
        <taxon>Symbiodiniaceae</taxon>
        <taxon>Durusdinium</taxon>
    </lineage>
</organism>
<evidence type="ECO:0000256" key="1">
    <source>
        <dbReference type="SAM" id="MobiDB-lite"/>
    </source>
</evidence>
<feature type="compositionally biased region" description="Basic and acidic residues" evidence="1">
    <location>
        <begin position="43"/>
        <end position="70"/>
    </location>
</feature>
<dbReference type="EMBL" id="CAXAMM010004402">
    <property type="protein sequence ID" value="CAK9003416.1"/>
    <property type="molecule type" value="Genomic_DNA"/>
</dbReference>
<comment type="caution">
    <text evidence="2">The sequence shown here is derived from an EMBL/GenBank/DDBJ whole genome shotgun (WGS) entry which is preliminary data.</text>
</comment>
<feature type="region of interest" description="Disordered" evidence="1">
    <location>
        <begin position="112"/>
        <end position="134"/>
    </location>
</feature>
<sequence>MDWEKKTPSEAPEVLAATQPEDEQTKEKDALAAELKEEQERLQEEMKYEKELREKEKEHLREELKQEDRRKPRRQRRQLRRRRAVQLRWPNPLSWQSPRAPGPLVCCPWLPLPPSSAPPSSCDGGGRSGSTRTT</sequence>
<feature type="compositionally biased region" description="Basic residues" evidence="1">
    <location>
        <begin position="71"/>
        <end position="85"/>
    </location>
</feature>
<proteinExistence type="predicted"/>
<keyword evidence="3" id="KW-1185">Reference proteome</keyword>
<evidence type="ECO:0000313" key="2">
    <source>
        <dbReference type="EMBL" id="CAK9003416.1"/>
    </source>
</evidence>
<evidence type="ECO:0000313" key="3">
    <source>
        <dbReference type="Proteomes" id="UP001642464"/>
    </source>
</evidence>
<feature type="region of interest" description="Disordered" evidence="1">
    <location>
        <begin position="43"/>
        <end position="97"/>
    </location>
</feature>
<reference evidence="2 3" key="1">
    <citation type="submission" date="2024-02" db="EMBL/GenBank/DDBJ databases">
        <authorList>
            <person name="Chen Y."/>
            <person name="Shah S."/>
            <person name="Dougan E. K."/>
            <person name="Thang M."/>
            <person name="Chan C."/>
        </authorList>
    </citation>
    <scope>NUCLEOTIDE SEQUENCE [LARGE SCALE GENOMIC DNA]</scope>
</reference>
<feature type="region of interest" description="Disordered" evidence="1">
    <location>
        <begin position="1"/>
        <end position="28"/>
    </location>
</feature>
<accession>A0ABP0INJ8</accession>
<protein>
    <submittedName>
        <fullName evidence="2">Uncharacterized protein</fullName>
    </submittedName>
</protein>
<dbReference type="Proteomes" id="UP001642464">
    <property type="component" value="Unassembled WGS sequence"/>
</dbReference>
<gene>
    <name evidence="2" type="ORF">SCF082_LOCUS7733</name>
</gene>